<dbReference type="GO" id="GO:0031167">
    <property type="term" value="P:rRNA methylation"/>
    <property type="evidence" value="ECO:0007669"/>
    <property type="project" value="InterPro"/>
</dbReference>
<name>A0A2G9YKL8_9BACT</name>
<dbReference type="Proteomes" id="UP000231292">
    <property type="component" value="Unassembled WGS sequence"/>
</dbReference>
<evidence type="ECO:0000313" key="3">
    <source>
        <dbReference type="EMBL" id="PIP19263.1"/>
    </source>
</evidence>
<keyword evidence="2 3" id="KW-0808">Transferase</keyword>
<dbReference type="PROSITE" id="PS00092">
    <property type="entry name" value="N6_MTASE"/>
    <property type="match status" value="1"/>
</dbReference>
<comment type="caution">
    <text evidence="3">The sequence shown here is derived from an EMBL/GenBank/DDBJ whole genome shotgun (WGS) entry which is preliminary data.</text>
</comment>
<protein>
    <submittedName>
        <fullName evidence="3">16S rRNA (Guanine(966)-N(2))-methyltransferase RsmD</fullName>
    </submittedName>
</protein>
<dbReference type="PIRSF" id="PIRSF004553">
    <property type="entry name" value="CHP00095"/>
    <property type="match status" value="1"/>
</dbReference>
<reference evidence="3 4" key="1">
    <citation type="submission" date="2017-09" db="EMBL/GenBank/DDBJ databases">
        <title>Depth-based differentiation of microbial function through sediment-hosted aquifers and enrichment of novel symbionts in the deep terrestrial subsurface.</title>
        <authorList>
            <person name="Probst A.J."/>
            <person name="Ladd B."/>
            <person name="Jarett J.K."/>
            <person name="Geller-Mcgrath D.E."/>
            <person name="Sieber C.M."/>
            <person name="Emerson J.B."/>
            <person name="Anantharaman K."/>
            <person name="Thomas B.C."/>
            <person name="Malmstrom R."/>
            <person name="Stieglmeier M."/>
            <person name="Klingl A."/>
            <person name="Woyke T."/>
            <person name="Ryan C.M."/>
            <person name="Banfield J.F."/>
        </authorList>
    </citation>
    <scope>NUCLEOTIDE SEQUENCE [LARGE SCALE GENOMIC DNA]</scope>
    <source>
        <strain evidence="3">CG23_combo_of_CG06-09_8_20_14_all_41_10</strain>
    </source>
</reference>
<dbReference type="InterPro" id="IPR029063">
    <property type="entry name" value="SAM-dependent_MTases_sf"/>
</dbReference>
<gene>
    <name evidence="3" type="primary">rsmD</name>
    <name evidence="3" type="ORF">COX41_03865</name>
</gene>
<dbReference type="InterPro" id="IPR002052">
    <property type="entry name" value="DNA_methylase_N6_adenine_CS"/>
</dbReference>
<evidence type="ECO:0000256" key="1">
    <source>
        <dbReference type="ARBA" id="ARBA00022603"/>
    </source>
</evidence>
<dbReference type="Gene3D" id="3.40.50.150">
    <property type="entry name" value="Vaccinia Virus protein VP39"/>
    <property type="match status" value="1"/>
</dbReference>
<dbReference type="EMBL" id="PCRK01000095">
    <property type="protein sequence ID" value="PIP19263.1"/>
    <property type="molecule type" value="Genomic_DNA"/>
</dbReference>
<dbReference type="AlphaFoldDB" id="A0A2G9YKL8"/>
<dbReference type="PANTHER" id="PTHR43542:SF1">
    <property type="entry name" value="METHYLTRANSFERASE"/>
    <property type="match status" value="1"/>
</dbReference>
<accession>A0A2G9YKL8</accession>
<dbReference type="GO" id="GO:0008168">
    <property type="term" value="F:methyltransferase activity"/>
    <property type="evidence" value="ECO:0007669"/>
    <property type="project" value="UniProtKB-KW"/>
</dbReference>
<evidence type="ECO:0000313" key="4">
    <source>
        <dbReference type="Proteomes" id="UP000231292"/>
    </source>
</evidence>
<organism evidence="3 4">
    <name type="scientific">Candidatus Sherwoodlollariibacterium unditelluris</name>
    <dbReference type="NCBI Taxonomy" id="1974757"/>
    <lineage>
        <taxon>Bacteria</taxon>
        <taxon>Pseudomonadati</taxon>
        <taxon>Candidatus Omnitrophota</taxon>
        <taxon>Candidatus Sherwoodlollariibacterium</taxon>
    </lineage>
</organism>
<sequence>MRITTGIYKGRNLKMPKGIRPTQNIVRKAIFDILGDIEGLSFLELFAGSGAVGLEAASRGAKEVVFVENNSQVLKALTQNLSYVLYPTYDILPLDTQVAVKRLAQGGRKFDIIFLDPPYHKETATPNPKGKVGVPLSAAKKTLQTIMAYDILSPTGLIIAQHSKKESLPERLGVLSLLKQSTYGDTTLSFYKMLR</sequence>
<proteinExistence type="predicted"/>
<dbReference type="InterPro" id="IPR004398">
    <property type="entry name" value="RNA_MeTrfase_RsmD"/>
</dbReference>
<keyword evidence="1 3" id="KW-0489">Methyltransferase</keyword>
<dbReference type="GO" id="GO:0003676">
    <property type="term" value="F:nucleic acid binding"/>
    <property type="evidence" value="ECO:0007669"/>
    <property type="project" value="InterPro"/>
</dbReference>
<dbReference type="SUPFAM" id="SSF53335">
    <property type="entry name" value="S-adenosyl-L-methionine-dependent methyltransferases"/>
    <property type="match status" value="1"/>
</dbReference>
<dbReference type="Pfam" id="PF03602">
    <property type="entry name" value="Cons_hypoth95"/>
    <property type="match status" value="1"/>
</dbReference>
<dbReference type="CDD" id="cd02440">
    <property type="entry name" value="AdoMet_MTases"/>
    <property type="match status" value="1"/>
</dbReference>
<dbReference type="NCBIfam" id="TIGR00095">
    <property type="entry name" value="16S rRNA (guanine(966)-N(2))-methyltransferase RsmD"/>
    <property type="match status" value="1"/>
</dbReference>
<evidence type="ECO:0000256" key="2">
    <source>
        <dbReference type="ARBA" id="ARBA00022679"/>
    </source>
</evidence>
<dbReference type="PANTHER" id="PTHR43542">
    <property type="entry name" value="METHYLTRANSFERASE"/>
    <property type="match status" value="1"/>
</dbReference>